<reference evidence="8" key="1">
    <citation type="submission" date="2020-07" db="EMBL/GenBank/DDBJ databases">
        <title>The High-quality genome of the commercially important snow crab, Chionoecetes opilio.</title>
        <authorList>
            <person name="Jeong J.-H."/>
            <person name="Ryu S."/>
        </authorList>
    </citation>
    <scope>NUCLEOTIDE SEQUENCE</scope>
    <source>
        <strain evidence="8">MADBK_172401_WGS</strain>
        <tissue evidence="8">Digestive gland</tissue>
    </source>
</reference>
<dbReference type="Pfam" id="PF00514">
    <property type="entry name" value="Arm"/>
    <property type="match status" value="1"/>
</dbReference>
<evidence type="ECO:0000256" key="2">
    <source>
        <dbReference type="ARBA" id="ARBA00004240"/>
    </source>
</evidence>
<dbReference type="PROSITE" id="PS50176">
    <property type="entry name" value="ARM_REPEAT"/>
    <property type="match status" value="1"/>
</dbReference>
<evidence type="ECO:0000256" key="3">
    <source>
        <dbReference type="ARBA" id="ARBA00004514"/>
    </source>
</evidence>
<name>A0A8J5CQX5_CHIOP</name>
<dbReference type="InterPro" id="IPR011989">
    <property type="entry name" value="ARM-like"/>
</dbReference>
<keyword evidence="6" id="KW-0496">Mitochondrion</keyword>
<accession>A0A8J5CQX5</accession>
<dbReference type="GO" id="GO:0005739">
    <property type="term" value="C:mitochondrion"/>
    <property type="evidence" value="ECO:0007669"/>
    <property type="project" value="UniProtKB-SubCell"/>
</dbReference>
<evidence type="ECO:0000256" key="6">
    <source>
        <dbReference type="ARBA" id="ARBA00023128"/>
    </source>
</evidence>
<dbReference type="InterPro" id="IPR016024">
    <property type="entry name" value="ARM-type_fold"/>
</dbReference>
<comment type="caution">
    <text evidence="8">The sequence shown here is derived from an EMBL/GenBank/DDBJ whole genome shotgun (WGS) entry which is preliminary data.</text>
</comment>
<keyword evidence="9" id="KW-1185">Reference proteome</keyword>
<dbReference type="SUPFAM" id="SSF48371">
    <property type="entry name" value="ARM repeat"/>
    <property type="match status" value="2"/>
</dbReference>
<dbReference type="InterPro" id="IPR000225">
    <property type="entry name" value="Armadillo"/>
</dbReference>
<dbReference type="Gene3D" id="1.25.10.10">
    <property type="entry name" value="Leucine-rich Repeat Variant"/>
    <property type="match status" value="2"/>
</dbReference>
<dbReference type="EMBL" id="JACEEZ010001411">
    <property type="protein sequence ID" value="KAG0729258.1"/>
    <property type="molecule type" value="Genomic_DNA"/>
</dbReference>
<gene>
    <name evidence="8" type="primary">RAP1GDS1</name>
    <name evidence="8" type="ORF">GWK47_030719</name>
</gene>
<comment type="subcellular location">
    <subcellularLocation>
        <location evidence="3">Cytoplasm</location>
        <location evidence="3">Cytosol</location>
    </subcellularLocation>
    <subcellularLocation>
        <location evidence="2">Endoplasmic reticulum</location>
    </subcellularLocation>
    <subcellularLocation>
        <location evidence="1">Mitochondrion</location>
    </subcellularLocation>
</comment>
<dbReference type="OrthoDB" id="26149at2759"/>
<dbReference type="AlphaFoldDB" id="A0A8J5CQX5"/>
<protein>
    <submittedName>
        <fullName evidence="8">Rap1 GTPase-GDP dissociation stimulator 1</fullName>
    </submittedName>
</protein>
<evidence type="ECO:0000313" key="9">
    <source>
        <dbReference type="Proteomes" id="UP000770661"/>
    </source>
</evidence>
<evidence type="ECO:0000256" key="5">
    <source>
        <dbReference type="ARBA" id="ARBA00022824"/>
    </source>
</evidence>
<evidence type="ECO:0000256" key="7">
    <source>
        <dbReference type="PROSITE-ProRule" id="PRU00259"/>
    </source>
</evidence>
<evidence type="ECO:0000256" key="1">
    <source>
        <dbReference type="ARBA" id="ARBA00004173"/>
    </source>
</evidence>
<dbReference type="GO" id="GO:0005085">
    <property type="term" value="F:guanyl-nucleotide exchange factor activity"/>
    <property type="evidence" value="ECO:0007669"/>
    <property type="project" value="InterPro"/>
</dbReference>
<dbReference type="SMART" id="SM00185">
    <property type="entry name" value="ARM"/>
    <property type="match status" value="6"/>
</dbReference>
<dbReference type="GO" id="GO:0005829">
    <property type="term" value="C:cytosol"/>
    <property type="evidence" value="ECO:0007669"/>
    <property type="project" value="UniProtKB-SubCell"/>
</dbReference>
<dbReference type="GO" id="GO:0005783">
    <property type="term" value="C:endoplasmic reticulum"/>
    <property type="evidence" value="ECO:0007669"/>
    <property type="project" value="UniProtKB-SubCell"/>
</dbReference>
<keyword evidence="4" id="KW-0963">Cytoplasm</keyword>
<keyword evidence="5" id="KW-0256">Endoplasmic reticulum</keyword>
<organism evidence="8 9">
    <name type="scientific">Chionoecetes opilio</name>
    <name type="common">Atlantic snow crab</name>
    <name type="synonym">Cancer opilio</name>
    <dbReference type="NCBI Taxonomy" id="41210"/>
    <lineage>
        <taxon>Eukaryota</taxon>
        <taxon>Metazoa</taxon>
        <taxon>Ecdysozoa</taxon>
        <taxon>Arthropoda</taxon>
        <taxon>Crustacea</taxon>
        <taxon>Multicrustacea</taxon>
        <taxon>Malacostraca</taxon>
        <taxon>Eumalacostraca</taxon>
        <taxon>Eucarida</taxon>
        <taxon>Decapoda</taxon>
        <taxon>Pleocyemata</taxon>
        <taxon>Brachyura</taxon>
        <taxon>Eubrachyura</taxon>
        <taxon>Majoidea</taxon>
        <taxon>Majidae</taxon>
        <taxon>Chionoecetes</taxon>
    </lineage>
</organism>
<sequence>MLSATLSITLEVLYDIAGIWSTLLQKSLCEHLPQHWILLAEDLTASLEKLRVASAETDCEPFEKLINRLHDLGVEDGGNVCEELVSGGVLPLALAAIQGPNDDLQAKGAELVAELAKVENCRLGCVTGGLVPILVDKMSSPSTKVSLQACRALGNICYEHDGGRVSVMESGGASQLLGLLQRAAQLSDGPEDHQLRLVATGFLLNLLNSYDTMQDQSMEAELVEVLCRYLDKFAEDEDIPTHVLLSLTCMADTEVGRGLVVSKDVTPQLVRVLRINESPEVIETCLELITNLAETECVKTQVAQGGVCEAVVEVVRRNRDAPNSDLSPPIIKTATDLIVYILVGDESMGIVYSGGSGPVYQELVEWLTSKLEDLQIAGALAMGNFARSDAHCIQMVQNGIAEKLLKVLCSHNSGEGDIRLQHALLSALRNLSIAKENKPVLIAQGALDVLLPMVATVETFPVVFKLLATLRMIIDGQIQAAVKVGVDQAVVGRLVGWCSTTDHPGVQGEASRLLAWIIKNCDGDVAVLASLVAAGCVEPLVLMLGSEHAVMVSEAALALSLAFTSVPGREAAGATKLKEVVPFVLKNPYLPPEILCNVLSMLTALLPLESAVEAIKSEDLAAAVTTLTTHAHEDVKRLAEGLKDKLQ</sequence>
<evidence type="ECO:0000313" key="8">
    <source>
        <dbReference type="EMBL" id="KAG0729258.1"/>
    </source>
</evidence>
<dbReference type="InterPro" id="IPR040144">
    <property type="entry name" value="RAP1GDS1"/>
</dbReference>
<dbReference type="PANTHER" id="PTHR10957">
    <property type="entry name" value="RAP1 GTPASE-GDP DISSOCIATION STIMULATOR 1"/>
    <property type="match status" value="1"/>
</dbReference>
<feature type="repeat" description="ARM" evidence="7">
    <location>
        <begin position="399"/>
        <end position="446"/>
    </location>
</feature>
<dbReference type="Proteomes" id="UP000770661">
    <property type="component" value="Unassembled WGS sequence"/>
</dbReference>
<proteinExistence type="predicted"/>
<evidence type="ECO:0000256" key="4">
    <source>
        <dbReference type="ARBA" id="ARBA00022490"/>
    </source>
</evidence>